<evidence type="ECO:0000313" key="3">
    <source>
        <dbReference type="Proteomes" id="UP000887566"/>
    </source>
</evidence>
<accession>A0A914XB86</accession>
<feature type="signal peptide" evidence="1">
    <location>
        <begin position="1"/>
        <end position="19"/>
    </location>
</feature>
<evidence type="ECO:0000259" key="2">
    <source>
        <dbReference type="PROSITE" id="PS50835"/>
    </source>
</evidence>
<feature type="chain" id="PRO_5036895786" evidence="1">
    <location>
        <begin position="20"/>
        <end position="305"/>
    </location>
</feature>
<reference evidence="4" key="1">
    <citation type="submission" date="2022-11" db="UniProtKB">
        <authorList>
            <consortium name="WormBaseParasite"/>
        </authorList>
    </citation>
    <scope>IDENTIFICATION</scope>
</reference>
<evidence type="ECO:0000256" key="1">
    <source>
        <dbReference type="SAM" id="SignalP"/>
    </source>
</evidence>
<dbReference type="InterPro" id="IPR007110">
    <property type="entry name" value="Ig-like_dom"/>
</dbReference>
<evidence type="ECO:0000313" key="4">
    <source>
        <dbReference type="WBParaSite" id="PSAMB.scaffold73size86561.g1508.t1"/>
    </source>
</evidence>
<dbReference type="AlphaFoldDB" id="A0A914XB86"/>
<dbReference type="InterPro" id="IPR013783">
    <property type="entry name" value="Ig-like_fold"/>
</dbReference>
<keyword evidence="1" id="KW-0732">Signal</keyword>
<sequence length="305" mass="33713">MWRRAVVCMLVVVVTVVQGSENRSCVSKCHSKEYPQCGIWLHRDNIKEVSGIYLLGEGGVNFTCTVNSLPKPATIDWLFRSDYENEWRTVRCSSMLTSKHCRLNAIGEHQVTSQCLLKTEKLLQSGAYRCSARLPDARPSTEVNANELAVSPDAVVKVFGIESLTLVAQDLSYNGMGSVTVRTCGNPKPDVVWVNTRDDTAVQAGQTNGRLSALPLQAVSMREDGSRQGPAETQPYCYLAKLFISRVGAHDHQFLITVSNQANTKYQHLQLDISNVPRSSPHVQPILAVISFTSLLSIAFRAINF</sequence>
<organism evidence="3 4">
    <name type="scientific">Plectus sambesii</name>
    <dbReference type="NCBI Taxonomy" id="2011161"/>
    <lineage>
        <taxon>Eukaryota</taxon>
        <taxon>Metazoa</taxon>
        <taxon>Ecdysozoa</taxon>
        <taxon>Nematoda</taxon>
        <taxon>Chromadorea</taxon>
        <taxon>Plectida</taxon>
        <taxon>Plectina</taxon>
        <taxon>Plectoidea</taxon>
        <taxon>Plectidae</taxon>
        <taxon>Plectus</taxon>
    </lineage>
</organism>
<keyword evidence="3" id="KW-1185">Reference proteome</keyword>
<name>A0A914XB86_9BILA</name>
<proteinExistence type="predicted"/>
<feature type="domain" description="Ig-like" evidence="2">
    <location>
        <begin position="56"/>
        <end position="151"/>
    </location>
</feature>
<protein>
    <submittedName>
        <fullName evidence="4">Ig-like domain-containing protein</fullName>
    </submittedName>
</protein>
<dbReference type="PROSITE" id="PS50835">
    <property type="entry name" value="IG_LIKE"/>
    <property type="match status" value="1"/>
</dbReference>
<dbReference type="Proteomes" id="UP000887566">
    <property type="component" value="Unplaced"/>
</dbReference>
<dbReference type="WBParaSite" id="PSAMB.scaffold73size86561.g1508.t1">
    <property type="protein sequence ID" value="PSAMB.scaffold73size86561.g1508.t1"/>
    <property type="gene ID" value="PSAMB.scaffold73size86561.g1508"/>
</dbReference>
<dbReference type="Gene3D" id="2.60.40.10">
    <property type="entry name" value="Immunoglobulins"/>
    <property type="match status" value="1"/>
</dbReference>